<accession>A0A0B1TTP3</accession>
<keyword evidence="2" id="KW-1185">Reference proteome</keyword>
<proteinExistence type="predicted"/>
<organism evidence="1 2">
    <name type="scientific">Oesophagostomum dentatum</name>
    <name type="common">Nodular worm</name>
    <dbReference type="NCBI Taxonomy" id="61180"/>
    <lineage>
        <taxon>Eukaryota</taxon>
        <taxon>Metazoa</taxon>
        <taxon>Ecdysozoa</taxon>
        <taxon>Nematoda</taxon>
        <taxon>Chromadorea</taxon>
        <taxon>Rhabditida</taxon>
        <taxon>Rhabditina</taxon>
        <taxon>Rhabditomorpha</taxon>
        <taxon>Strongyloidea</taxon>
        <taxon>Strongylidae</taxon>
        <taxon>Oesophagostomum</taxon>
    </lineage>
</organism>
<dbReference type="Proteomes" id="UP000053660">
    <property type="component" value="Unassembled WGS sequence"/>
</dbReference>
<reference evidence="1 2" key="1">
    <citation type="submission" date="2014-03" db="EMBL/GenBank/DDBJ databases">
        <title>Draft genome of the hookworm Oesophagostomum dentatum.</title>
        <authorList>
            <person name="Mitreva M."/>
        </authorList>
    </citation>
    <scope>NUCLEOTIDE SEQUENCE [LARGE SCALE GENOMIC DNA]</scope>
    <source>
        <strain evidence="1 2">OD-Hann</strain>
    </source>
</reference>
<sequence length="43" mass="4887">MGDWYSGTNLKPAYRSAICSRAFSKIPRRSIPGRTARQICTRL</sequence>
<evidence type="ECO:0000313" key="2">
    <source>
        <dbReference type="Proteomes" id="UP000053660"/>
    </source>
</evidence>
<name>A0A0B1TTP3_OESDE</name>
<dbReference type="EMBL" id="KN549238">
    <property type="protein sequence ID" value="KHJ99177.1"/>
    <property type="molecule type" value="Genomic_DNA"/>
</dbReference>
<protein>
    <submittedName>
        <fullName evidence="1">Uncharacterized protein</fullName>
    </submittedName>
</protein>
<dbReference type="AlphaFoldDB" id="A0A0B1TTP3"/>
<gene>
    <name evidence="1" type="ORF">OESDEN_00839</name>
</gene>
<evidence type="ECO:0000313" key="1">
    <source>
        <dbReference type="EMBL" id="KHJ99177.1"/>
    </source>
</evidence>